<dbReference type="STRING" id="1123285.SAMN05660235_00965"/>
<feature type="transmembrane region" description="Helical" evidence="1">
    <location>
        <begin position="102"/>
        <end position="126"/>
    </location>
</feature>
<proteinExistence type="predicted"/>
<keyword evidence="1" id="KW-1133">Transmembrane helix</keyword>
<evidence type="ECO:0000313" key="3">
    <source>
        <dbReference type="Proteomes" id="UP000243333"/>
    </source>
</evidence>
<accession>A0A1G7JKL7</accession>
<organism evidence="2 3">
    <name type="scientific">Sporolituus thermophilus DSM 23256</name>
    <dbReference type="NCBI Taxonomy" id="1123285"/>
    <lineage>
        <taxon>Bacteria</taxon>
        <taxon>Bacillati</taxon>
        <taxon>Bacillota</taxon>
        <taxon>Negativicutes</taxon>
        <taxon>Selenomonadales</taxon>
        <taxon>Sporomusaceae</taxon>
        <taxon>Sporolituus</taxon>
    </lineage>
</organism>
<feature type="transmembrane region" description="Helical" evidence="1">
    <location>
        <begin position="6"/>
        <end position="30"/>
    </location>
</feature>
<keyword evidence="1" id="KW-0472">Membrane</keyword>
<keyword evidence="1" id="KW-0812">Transmembrane</keyword>
<evidence type="ECO:0000256" key="1">
    <source>
        <dbReference type="SAM" id="Phobius"/>
    </source>
</evidence>
<dbReference type="RefSeq" id="WP_093688620.1">
    <property type="nucleotide sequence ID" value="NZ_FNBU01000005.1"/>
</dbReference>
<sequence length="129" mass="13791">MLAIDFIGLTVTVCLVGLRYPHYVAVAALIHDFGRVVMTLFFHGQIELLVAAGAFSTTTVSNLGSDLKLALVIFGGPLANYIVSATVGGVEFERTAALVSPFAVLTHPFAVINLRLAIISCLVNIWQFV</sequence>
<protein>
    <submittedName>
        <fullName evidence="2">Uncharacterized protein</fullName>
    </submittedName>
</protein>
<dbReference type="EMBL" id="FNBU01000005">
    <property type="protein sequence ID" value="SDF25436.1"/>
    <property type="molecule type" value="Genomic_DNA"/>
</dbReference>
<feature type="transmembrane region" description="Helical" evidence="1">
    <location>
        <begin position="37"/>
        <end position="57"/>
    </location>
</feature>
<keyword evidence="3" id="KW-1185">Reference proteome</keyword>
<feature type="transmembrane region" description="Helical" evidence="1">
    <location>
        <begin position="69"/>
        <end position="90"/>
    </location>
</feature>
<dbReference type="OrthoDB" id="1682170at2"/>
<name>A0A1G7JKL7_9FIRM</name>
<dbReference type="AlphaFoldDB" id="A0A1G7JKL7"/>
<gene>
    <name evidence="2" type="ORF">SAMN05660235_00965</name>
</gene>
<reference evidence="3" key="1">
    <citation type="submission" date="2016-10" db="EMBL/GenBank/DDBJ databases">
        <authorList>
            <person name="Varghese N."/>
            <person name="Submissions S."/>
        </authorList>
    </citation>
    <scope>NUCLEOTIDE SEQUENCE [LARGE SCALE GENOMIC DNA]</scope>
    <source>
        <strain evidence="3">DSM 23256</strain>
    </source>
</reference>
<dbReference type="Proteomes" id="UP000243333">
    <property type="component" value="Unassembled WGS sequence"/>
</dbReference>
<evidence type="ECO:0000313" key="2">
    <source>
        <dbReference type="EMBL" id="SDF25436.1"/>
    </source>
</evidence>